<proteinExistence type="predicted"/>
<accession>A0AAD8E4D9</accession>
<organism evidence="1 2">
    <name type="scientific">Diploptera punctata</name>
    <name type="common">Pacific beetle cockroach</name>
    <dbReference type="NCBI Taxonomy" id="6984"/>
    <lineage>
        <taxon>Eukaryota</taxon>
        <taxon>Metazoa</taxon>
        <taxon>Ecdysozoa</taxon>
        <taxon>Arthropoda</taxon>
        <taxon>Hexapoda</taxon>
        <taxon>Insecta</taxon>
        <taxon>Pterygota</taxon>
        <taxon>Neoptera</taxon>
        <taxon>Polyneoptera</taxon>
        <taxon>Dictyoptera</taxon>
        <taxon>Blattodea</taxon>
        <taxon>Blaberoidea</taxon>
        <taxon>Blaberidae</taxon>
        <taxon>Diplopterinae</taxon>
        <taxon>Diploptera</taxon>
    </lineage>
</organism>
<reference evidence="1" key="2">
    <citation type="submission" date="2023-05" db="EMBL/GenBank/DDBJ databases">
        <authorList>
            <person name="Fouks B."/>
        </authorList>
    </citation>
    <scope>NUCLEOTIDE SEQUENCE</scope>
    <source>
        <strain evidence="1">Stay&amp;Tobe</strain>
        <tissue evidence="1">Testes</tissue>
    </source>
</reference>
<dbReference type="EMBL" id="JASPKZ010009795">
    <property type="protein sequence ID" value="KAJ9576389.1"/>
    <property type="molecule type" value="Genomic_DNA"/>
</dbReference>
<keyword evidence="2" id="KW-1185">Reference proteome</keyword>
<dbReference type="AlphaFoldDB" id="A0AAD8E4D9"/>
<reference evidence="1" key="1">
    <citation type="journal article" date="2023" name="IScience">
        <title>Live-bearing cockroach genome reveals convergent evolutionary mechanisms linked to viviparity in insects and beyond.</title>
        <authorList>
            <person name="Fouks B."/>
            <person name="Harrison M.C."/>
            <person name="Mikhailova A.A."/>
            <person name="Marchal E."/>
            <person name="English S."/>
            <person name="Carruthers M."/>
            <person name="Jennings E.C."/>
            <person name="Chiamaka E.L."/>
            <person name="Frigard R.A."/>
            <person name="Pippel M."/>
            <person name="Attardo G.M."/>
            <person name="Benoit J.B."/>
            <person name="Bornberg-Bauer E."/>
            <person name="Tobe S.S."/>
        </authorList>
    </citation>
    <scope>NUCLEOTIDE SEQUENCE</scope>
    <source>
        <strain evidence="1">Stay&amp;Tobe</strain>
    </source>
</reference>
<feature type="non-terminal residue" evidence="1">
    <location>
        <position position="51"/>
    </location>
</feature>
<protein>
    <submittedName>
        <fullName evidence="1">Uncharacterized protein</fullName>
    </submittedName>
</protein>
<gene>
    <name evidence="1" type="ORF">L9F63_006745</name>
</gene>
<dbReference type="Proteomes" id="UP001233999">
    <property type="component" value="Unassembled WGS sequence"/>
</dbReference>
<comment type="caution">
    <text evidence="1">The sequence shown here is derived from an EMBL/GenBank/DDBJ whole genome shotgun (WGS) entry which is preliminary data.</text>
</comment>
<feature type="non-terminal residue" evidence="1">
    <location>
        <position position="1"/>
    </location>
</feature>
<name>A0AAD8E4D9_DIPPU</name>
<sequence length="51" mass="5384">AMDNLFLGHSIKGGIGKYSNIHQIHQTGALIHQTGALIHQTGALIHQTGAL</sequence>
<evidence type="ECO:0000313" key="2">
    <source>
        <dbReference type="Proteomes" id="UP001233999"/>
    </source>
</evidence>
<evidence type="ECO:0000313" key="1">
    <source>
        <dbReference type="EMBL" id="KAJ9576389.1"/>
    </source>
</evidence>